<evidence type="ECO:0000313" key="1">
    <source>
        <dbReference type="EMBL" id="VDL96403.1"/>
    </source>
</evidence>
<reference evidence="3" key="1">
    <citation type="submission" date="2016-06" db="UniProtKB">
        <authorList>
            <consortium name="WormBaseParasite"/>
        </authorList>
    </citation>
    <scope>IDENTIFICATION</scope>
</reference>
<dbReference type="EMBL" id="UYSU01035601">
    <property type="protein sequence ID" value="VDL96403.1"/>
    <property type="molecule type" value="Genomic_DNA"/>
</dbReference>
<sequence>MHSNRHSNNNLGWRFRCLSLLRNLPEPSLRVLQPLVDRLDNLSKILVSIVERGNGRTSDFASLLRSNQSLAISFSCLYSMIMSDFSQLLALEGSNPTASQCTESSPPSNVAPSHIPPLVTSVIMDACPAVLSPSTPIKEGPDGFFSSSPMPVETEKKALLFHLAAE</sequence>
<gene>
    <name evidence="1" type="ORF">SSLN_LOCUS10018</name>
</gene>
<evidence type="ECO:0000313" key="2">
    <source>
        <dbReference type="Proteomes" id="UP000275846"/>
    </source>
</evidence>
<dbReference type="AlphaFoldDB" id="A0A183T0M0"/>
<name>A0A183T0M0_SCHSO</name>
<dbReference type="Proteomes" id="UP000275846">
    <property type="component" value="Unassembled WGS sequence"/>
</dbReference>
<dbReference type="WBParaSite" id="SSLN_0001039101-mRNA-1">
    <property type="protein sequence ID" value="SSLN_0001039101-mRNA-1"/>
    <property type="gene ID" value="SSLN_0001039101"/>
</dbReference>
<accession>A0A183T0M0</accession>
<protein>
    <submittedName>
        <fullName evidence="1 3">Uncharacterized protein</fullName>
    </submittedName>
</protein>
<organism evidence="3">
    <name type="scientific">Schistocephalus solidus</name>
    <name type="common">Tapeworm</name>
    <dbReference type="NCBI Taxonomy" id="70667"/>
    <lineage>
        <taxon>Eukaryota</taxon>
        <taxon>Metazoa</taxon>
        <taxon>Spiralia</taxon>
        <taxon>Lophotrochozoa</taxon>
        <taxon>Platyhelminthes</taxon>
        <taxon>Cestoda</taxon>
        <taxon>Eucestoda</taxon>
        <taxon>Diphyllobothriidea</taxon>
        <taxon>Diphyllobothriidae</taxon>
        <taxon>Schistocephalus</taxon>
    </lineage>
</organism>
<keyword evidence="2" id="KW-1185">Reference proteome</keyword>
<evidence type="ECO:0000313" key="3">
    <source>
        <dbReference type="WBParaSite" id="SSLN_0001039101-mRNA-1"/>
    </source>
</evidence>
<reference evidence="1 2" key="2">
    <citation type="submission" date="2018-11" db="EMBL/GenBank/DDBJ databases">
        <authorList>
            <consortium name="Pathogen Informatics"/>
        </authorList>
    </citation>
    <scope>NUCLEOTIDE SEQUENCE [LARGE SCALE GENOMIC DNA]</scope>
    <source>
        <strain evidence="1 2">NST_G2</strain>
    </source>
</reference>
<proteinExistence type="predicted"/>